<keyword evidence="2" id="KW-1133">Transmembrane helix</keyword>
<dbReference type="RefSeq" id="XP_009227836.1">
    <property type="nucleotide sequence ID" value="XM_009229572.1"/>
</dbReference>
<dbReference type="GeneID" id="20352139"/>
<dbReference type="eggNOG" id="ENOG502RMJJ">
    <property type="taxonomic scope" value="Eukaryota"/>
</dbReference>
<reference evidence="4" key="5">
    <citation type="submission" date="2018-04" db="UniProtKB">
        <authorList>
            <consortium name="EnsemblFungi"/>
        </authorList>
    </citation>
    <scope>IDENTIFICATION</scope>
    <source>
        <strain evidence="4">R3-111a-1</strain>
    </source>
</reference>
<feature type="region of interest" description="Disordered" evidence="1">
    <location>
        <begin position="67"/>
        <end position="109"/>
    </location>
</feature>
<keyword evidence="2" id="KW-0812">Transmembrane</keyword>
<protein>
    <submittedName>
        <fullName evidence="3 4">Uncharacterized protein</fullName>
    </submittedName>
</protein>
<feature type="transmembrane region" description="Helical" evidence="2">
    <location>
        <begin position="37"/>
        <end position="57"/>
    </location>
</feature>
<reference evidence="5" key="1">
    <citation type="submission" date="2010-07" db="EMBL/GenBank/DDBJ databases">
        <title>The genome sequence of Gaeumannomyces graminis var. tritici strain R3-111a-1.</title>
        <authorList>
            <consortium name="The Broad Institute Genome Sequencing Platform"/>
            <person name="Ma L.-J."/>
            <person name="Dead R."/>
            <person name="Young S."/>
            <person name="Zeng Q."/>
            <person name="Koehrsen M."/>
            <person name="Alvarado L."/>
            <person name="Berlin A."/>
            <person name="Chapman S.B."/>
            <person name="Chen Z."/>
            <person name="Freedman E."/>
            <person name="Gellesch M."/>
            <person name="Goldberg J."/>
            <person name="Griggs A."/>
            <person name="Gujja S."/>
            <person name="Heilman E.R."/>
            <person name="Heiman D."/>
            <person name="Hepburn T."/>
            <person name="Howarth C."/>
            <person name="Jen D."/>
            <person name="Larson L."/>
            <person name="Mehta T."/>
            <person name="Neiman D."/>
            <person name="Pearson M."/>
            <person name="Roberts A."/>
            <person name="Saif S."/>
            <person name="Shea T."/>
            <person name="Shenoy N."/>
            <person name="Sisk P."/>
            <person name="Stolte C."/>
            <person name="Sykes S."/>
            <person name="Walk T."/>
            <person name="White J."/>
            <person name="Yandava C."/>
            <person name="Haas B."/>
            <person name="Nusbaum C."/>
            <person name="Birren B."/>
        </authorList>
    </citation>
    <scope>NUCLEOTIDE SEQUENCE [LARGE SCALE GENOMIC DNA]</scope>
    <source>
        <strain evidence="5">R3-111a-1</strain>
    </source>
</reference>
<dbReference type="Proteomes" id="UP000006039">
    <property type="component" value="Unassembled WGS sequence"/>
</dbReference>
<name>J3PDV8_GAET3</name>
<dbReference type="EMBL" id="GL385401">
    <property type="protein sequence ID" value="EJT70658.1"/>
    <property type="molecule type" value="Genomic_DNA"/>
</dbReference>
<keyword evidence="5" id="KW-1185">Reference proteome</keyword>
<feature type="compositionally biased region" description="Gly residues" evidence="1">
    <location>
        <begin position="77"/>
        <end position="87"/>
    </location>
</feature>
<evidence type="ECO:0000256" key="2">
    <source>
        <dbReference type="SAM" id="Phobius"/>
    </source>
</evidence>
<proteinExistence type="predicted"/>
<keyword evidence="2" id="KW-0472">Membrane</keyword>
<dbReference type="AlphaFoldDB" id="J3PDV8"/>
<reference evidence="3" key="2">
    <citation type="submission" date="2010-07" db="EMBL/GenBank/DDBJ databases">
        <authorList>
            <consortium name="The Broad Institute Genome Sequencing Platform"/>
            <consortium name="Broad Institute Genome Sequencing Center for Infectious Disease"/>
            <person name="Ma L.-J."/>
            <person name="Dead R."/>
            <person name="Young S."/>
            <person name="Zeng Q."/>
            <person name="Koehrsen M."/>
            <person name="Alvarado L."/>
            <person name="Berlin A."/>
            <person name="Chapman S.B."/>
            <person name="Chen Z."/>
            <person name="Freedman E."/>
            <person name="Gellesch M."/>
            <person name="Goldberg J."/>
            <person name="Griggs A."/>
            <person name="Gujja S."/>
            <person name="Heilman E.R."/>
            <person name="Heiman D."/>
            <person name="Hepburn T."/>
            <person name="Howarth C."/>
            <person name="Jen D."/>
            <person name="Larson L."/>
            <person name="Mehta T."/>
            <person name="Neiman D."/>
            <person name="Pearson M."/>
            <person name="Roberts A."/>
            <person name="Saif S."/>
            <person name="Shea T."/>
            <person name="Shenoy N."/>
            <person name="Sisk P."/>
            <person name="Stolte C."/>
            <person name="Sykes S."/>
            <person name="Walk T."/>
            <person name="White J."/>
            <person name="Yandava C."/>
            <person name="Haas B."/>
            <person name="Nusbaum C."/>
            <person name="Birren B."/>
        </authorList>
    </citation>
    <scope>NUCLEOTIDE SEQUENCE</scope>
    <source>
        <strain evidence="3">R3-111a-1</strain>
    </source>
</reference>
<evidence type="ECO:0000313" key="5">
    <source>
        <dbReference type="Proteomes" id="UP000006039"/>
    </source>
</evidence>
<dbReference type="HOGENOM" id="CLU_1277688_0_0_1"/>
<dbReference type="EnsemblFungi" id="EJT70658">
    <property type="protein sequence ID" value="EJT70658"/>
    <property type="gene ID" value="GGTG_11681"/>
</dbReference>
<sequence>MAGYGTVPTDKNATVAIIDPGAYLGDSHASRLSTTDIGVIAGVSVFFGILVIAIFAWQIRAIRDRKRLASGRSSPGADGGDSGGGQFRKGSGRSGDGEEEYGGVHARKDGEVELKGFDGVAPAATAGNQSRAPEPPAASFKPQNQGMLLPTPPLPPPPPLPLPPLPSAFGHSEHQFSEGSKEGAHGSHYTVTSLFKALREGKTKDSGDIRTPANMV</sequence>
<organism evidence="3">
    <name type="scientific">Gaeumannomyces tritici (strain R3-111a-1)</name>
    <name type="common">Wheat and barley take-all root rot fungus</name>
    <name type="synonym">Gaeumannomyces graminis var. tritici</name>
    <dbReference type="NCBI Taxonomy" id="644352"/>
    <lineage>
        <taxon>Eukaryota</taxon>
        <taxon>Fungi</taxon>
        <taxon>Dikarya</taxon>
        <taxon>Ascomycota</taxon>
        <taxon>Pezizomycotina</taxon>
        <taxon>Sordariomycetes</taxon>
        <taxon>Sordariomycetidae</taxon>
        <taxon>Magnaporthales</taxon>
        <taxon>Magnaporthaceae</taxon>
        <taxon>Gaeumannomyces</taxon>
    </lineage>
</organism>
<evidence type="ECO:0000256" key="1">
    <source>
        <dbReference type="SAM" id="MobiDB-lite"/>
    </source>
</evidence>
<dbReference type="VEuPathDB" id="FungiDB:GGTG_11681"/>
<feature type="region of interest" description="Disordered" evidence="1">
    <location>
        <begin position="122"/>
        <end position="156"/>
    </location>
</feature>
<evidence type="ECO:0000313" key="3">
    <source>
        <dbReference type="EMBL" id="EJT70658.1"/>
    </source>
</evidence>
<dbReference type="OrthoDB" id="5199045at2759"/>
<accession>J3PDV8</accession>
<reference evidence="3" key="3">
    <citation type="submission" date="2010-09" db="EMBL/GenBank/DDBJ databases">
        <title>Annotation of Gaeumannomyces graminis var. tritici R3-111a-1.</title>
        <authorList>
            <consortium name="The Broad Institute Genome Sequencing Platform"/>
            <person name="Ma L.-J."/>
            <person name="Dead R."/>
            <person name="Young S.K."/>
            <person name="Zeng Q."/>
            <person name="Gargeya S."/>
            <person name="Fitzgerald M."/>
            <person name="Haas B."/>
            <person name="Abouelleil A."/>
            <person name="Alvarado L."/>
            <person name="Arachchi H.M."/>
            <person name="Berlin A."/>
            <person name="Brown A."/>
            <person name="Chapman S.B."/>
            <person name="Chen Z."/>
            <person name="Dunbar C."/>
            <person name="Freedman E."/>
            <person name="Gearin G."/>
            <person name="Gellesch M."/>
            <person name="Goldberg J."/>
            <person name="Griggs A."/>
            <person name="Gujja S."/>
            <person name="Heiman D."/>
            <person name="Howarth C."/>
            <person name="Larson L."/>
            <person name="Lui A."/>
            <person name="MacDonald P.J.P."/>
            <person name="Mehta T."/>
            <person name="Montmayeur A."/>
            <person name="Murphy C."/>
            <person name="Neiman D."/>
            <person name="Pearson M."/>
            <person name="Priest M."/>
            <person name="Roberts A."/>
            <person name="Saif S."/>
            <person name="Shea T."/>
            <person name="Shenoy N."/>
            <person name="Sisk P."/>
            <person name="Stolte C."/>
            <person name="Sykes S."/>
            <person name="Yandava C."/>
            <person name="Wortman J."/>
            <person name="Nusbaum C."/>
            <person name="Birren B."/>
        </authorList>
    </citation>
    <scope>NUCLEOTIDE SEQUENCE</scope>
    <source>
        <strain evidence="3">R3-111a-1</strain>
    </source>
</reference>
<reference evidence="4" key="4">
    <citation type="journal article" date="2015" name="G3 (Bethesda)">
        <title>Genome sequences of three phytopathogenic species of the Magnaporthaceae family of fungi.</title>
        <authorList>
            <person name="Okagaki L.H."/>
            <person name="Nunes C.C."/>
            <person name="Sailsbery J."/>
            <person name="Clay B."/>
            <person name="Brown D."/>
            <person name="John T."/>
            <person name="Oh Y."/>
            <person name="Young N."/>
            <person name="Fitzgerald M."/>
            <person name="Haas B.J."/>
            <person name="Zeng Q."/>
            <person name="Young S."/>
            <person name="Adiconis X."/>
            <person name="Fan L."/>
            <person name="Levin J.Z."/>
            <person name="Mitchell T.K."/>
            <person name="Okubara P.A."/>
            <person name="Farman M.L."/>
            <person name="Kohn L.M."/>
            <person name="Birren B."/>
            <person name="Ma L.-J."/>
            <person name="Dean R.A."/>
        </authorList>
    </citation>
    <scope>NUCLEOTIDE SEQUENCE</scope>
    <source>
        <strain evidence="4">R3-111a-1</strain>
    </source>
</reference>
<gene>
    <name evidence="4" type="primary">20352139</name>
    <name evidence="3" type="ORF">GGTG_11681</name>
</gene>
<evidence type="ECO:0000313" key="4">
    <source>
        <dbReference type="EnsemblFungi" id="EJT70658"/>
    </source>
</evidence>